<gene>
    <name evidence="1" type="ORF">QAD02_006472</name>
</gene>
<proteinExistence type="predicted"/>
<evidence type="ECO:0000313" key="2">
    <source>
        <dbReference type="Proteomes" id="UP001239111"/>
    </source>
</evidence>
<evidence type="ECO:0000313" key="1">
    <source>
        <dbReference type="EMBL" id="KAJ8664810.1"/>
    </source>
</evidence>
<reference evidence="1" key="1">
    <citation type="submission" date="2023-04" db="EMBL/GenBank/DDBJ databases">
        <title>A chromosome-level genome assembly of the parasitoid wasp Eretmocerus hayati.</title>
        <authorList>
            <person name="Zhong Y."/>
            <person name="Liu S."/>
            <person name="Liu Y."/>
        </authorList>
    </citation>
    <scope>NUCLEOTIDE SEQUENCE</scope>
    <source>
        <strain evidence="1">ZJU_SS_LIU_2023</strain>
    </source>
</reference>
<dbReference type="Proteomes" id="UP001239111">
    <property type="component" value="Chromosome 4"/>
</dbReference>
<sequence length="282" mass="31394">MLADNQKNADPILDLKTASIPISSPPPKSKALSETRYQCVVCRVNKISLSELHWHQTYQHSTEELSLSVIGWKGLVKIVGPPSKQEKENTQHPIWSSFSKKPSQFYYLSSSILKVRDDQKGSLETLETPIDCSLPDVKVEGNFKRPKLALPSEKTADAIKSSTTTSNLPFPINSKLIDTLNSLGTRKPIVKVEDVLRLNNSESALSLIKTEEIMGSSNESSEKIPVGFTTNGAPSTIEKELRRRREISMEDFVKSANELCSDLEESKRISALKKVGKRKHCS</sequence>
<comment type="caution">
    <text evidence="1">The sequence shown here is derived from an EMBL/GenBank/DDBJ whole genome shotgun (WGS) entry which is preliminary data.</text>
</comment>
<accession>A0ACC2N0Z1</accession>
<protein>
    <submittedName>
        <fullName evidence="1">Uncharacterized protein</fullName>
    </submittedName>
</protein>
<name>A0ACC2N0Z1_9HYME</name>
<keyword evidence="2" id="KW-1185">Reference proteome</keyword>
<organism evidence="1 2">
    <name type="scientific">Eretmocerus hayati</name>
    <dbReference type="NCBI Taxonomy" id="131215"/>
    <lineage>
        <taxon>Eukaryota</taxon>
        <taxon>Metazoa</taxon>
        <taxon>Ecdysozoa</taxon>
        <taxon>Arthropoda</taxon>
        <taxon>Hexapoda</taxon>
        <taxon>Insecta</taxon>
        <taxon>Pterygota</taxon>
        <taxon>Neoptera</taxon>
        <taxon>Endopterygota</taxon>
        <taxon>Hymenoptera</taxon>
        <taxon>Apocrita</taxon>
        <taxon>Proctotrupomorpha</taxon>
        <taxon>Chalcidoidea</taxon>
        <taxon>Aphelinidae</taxon>
        <taxon>Aphelininae</taxon>
        <taxon>Eretmocerus</taxon>
    </lineage>
</organism>
<dbReference type="EMBL" id="CM056744">
    <property type="protein sequence ID" value="KAJ8664810.1"/>
    <property type="molecule type" value="Genomic_DNA"/>
</dbReference>